<dbReference type="Gene3D" id="3.60.15.10">
    <property type="entry name" value="Ribonuclease Z/Hydroxyacylglutathione hydrolase-like"/>
    <property type="match status" value="1"/>
</dbReference>
<reference evidence="2" key="1">
    <citation type="submission" date="2020-08" db="EMBL/GenBank/DDBJ databases">
        <title>Genome public.</title>
        <authorList>
            <person name="Liu C."/>
            <person name="Sun Q."/>
        </authorList>
    </citation>
    <scope>NUCLEOTIDE SEQUENCE</scope>
    <source>
        <strain evidence="2">NSJ-24</strain>
    </source>
</reference>
<feature type="domain" description="Metallo-beta-lactamase" evidence="1">
    <location>
        <begin position="16"/>
        <end position="200"/>
    </location>
</feature>
<dbReference type="InterPro" id="IPR050855">
    <property type="entry name" value="NDM-1-like"/>
</dbReference>
<proteinExistence type="predicted"/>
<evidence type="ECO:0000259" key="1">
    <source>
        <dbReference type="SMART" id="SM00849"/>
    </source>
</evidence>
<organism evidence="2 3">
    <name type="scientific">Lentihominibacter hominis</name>
    <dbReference type="NCBI Taxonomy" id="2763645"/>
    <lineage>
        <taxon>Bacteria</taxon>
        <taxon>Bacillati</taxon>
        <taxon>Bacillota</taxon>
        <taxon>Clostridia</taxon>
        <taxon>Peptostreptococcales</taxon>
        <taxon>Anaerovoracaceae</taxon>
        <taxon>Lentihominibacter</taxon>
    </lineage>
</organism>
<comment type="caution">
    <text evidence="2">The sequence shown here is derived from an EMBL/GenBank/DDBJ whole genome shotgun (WGS) entry which is preliminary data.</text>
</comment>
<name>A0A926I9W9_9FIRM</name>
<dbReference type="RefSeq" id="WP_177270353.1">
    <property type="nucleotide sequence ID" value="NZ_JACRTA010000002.1"/>
</dbReference>
<gene>
    <name evidence="2" type="ORF">H8692_06855</name>
</gene>
<evidence type="ECO:0000313" key="3">
    <source>
        <dbReference type="Proteomes" id="UP000610862"/>
    </source>
</evidence>
<dbReference type="PANTHER" id="PTHR42951:SF14">
    <property type="entry name" value="METALLO-BETA-LACTAMASE SUPERFAMILY PROTEIN"/>
    <property type="match status" value="1"/>
</dbReference>
<dbReference type="CDD" id="cd07743">
    <property type="entry name" value="metallo-hydrolase-like_MBL-fold"/>
    <property type="match status" value="1"/>
</dbReference>
<dbReference type="SUPFAM" id="SSF56281">
    <property type="entry name" value="Metallo-hydrolase/oxidoreductase"/>
    <property type="match status" value="1"/>
</dbReference>
<accession>A0A926I9W9</accession>
<dbReference type="PANTHER" id="PTHR42951">
    <property type="entry name" value="METALLO-BETA-LACTAMASE DOMAIN-CONTAINING"/>
    <property type="match status" value="1"/>
</dbReference>
<dbReference type="InterPro" id="IPR036866">
    <property type="entry name" value="RibonucZ/Hydroxyglut_hydro"/>
</dbReference>
<dbReference type="SMART" id="SM00849">
    <property type="entry name" value="Lactamase_B"/>
    <property type="match status" value="1"/>
</dbReference>
<dbReference type="EMBL" id="JACRTA010000002">
    <property type="protein sequence ID" value="MBC8568472.1"/>
    <property type="molecule type" value="Genomic_DNA"/>
</dbReference>
<sequence length="289" mass="33296">MRLKQVGEKTYYIEHDTNIGVYMTGRDRVCLIDTGSKGDGESIDEIISNQGWSVDYIINTHTHIDHLGGNEYLMKKYHIPAYCTEYDMAFAHYSDLEAAYMNGGYPCRRLRNIFSHPGMIGFESIERNHLEGISWIYLPGHTFGMIGLKTSDDIWFLADSYLSRKYLQKRSFGYLYDVEGYLNTLKCIKTLEGVLFIPAHGVAEKDITEISDLNTANIMKMIGMIKDICTEYMSIDGILKKMYEKMGMRSTVSQHALLSSTAKSYITYLQDRDELECRFIDNIMMWKAK</sequence>
<dbReference type="Pfam" id="PF00753">
    <property type="entry name" value="Lactamase_B"/>
    <property type="match status" value="1"/>
</dbReference>
<dbReference type="Proteomes" id="UP000610862">
    <property type="component" value="Unassembled WGS sequence"/>
</dbReference>
<protein>
    <submittedName>
        <fullName evidence="2">MBL fold metallo-hydrolase</fullName>
    </submittedName>
</protein>
<keyword evidence="3" id="KW-1185">Reference proteome</keyword>
<evidence type="ECO:0000313" key="2">
    <source>
        <dbReference type="EMBL" id="MBC8568472.1"/>
    </source>
</evidence>
<dbReference type="InterPro" id="IPR001279">
    <property type="entry name" value="Metallo-B-lactamas"/>
</dbReference>
<dbReference type="AlphaFoldDB" id="A0A926I9W9"/>